<proteinExistence type="predicted"/>
<feature type="non-terminal residue" evidence="3">
    <location>
        <position position="124"/>
    </location>
</feature>
<dbReference type="InterPro" id="IPR000095">
    <property type="entry name" value="CRIB_dom"/>
</dbReference>
<evidence type="ECO:0000256" key="1">
    <source>
        <dbReference type="SAM" id="MobiDB-lite"/>
    </source>
</evidence>
<gene>
    <name evidence="3" type="ORF">GSOID_T00026197001</name>
</gene>
<evidence type="ECO:0000259" key="2">
    <source>
        <dbReference type="PROSITE" id="PS50108"/>
    </source>
</evidence>
<feature type="compositionally biased region" description="Polar residues" evidence="1">
    <location>
        <begin position="15"/>
        <end position="30"/>
    </location>
</feature>
<accession>E4Z474</accession>
<evidence type="ECO:0000313" key="3">
    <source>
        <dbReference type="EMBL" id="CBY42502.1"/>
    </source>
</evidence>
<organism evidence="3">
    <name type="scientific">Oikopleura dioica</name>
    <name type="common">Tunicate</name>
    <dbReference type="NCBI Taxonomy" id="34765"/>
    <lineage>
        <taxon>Eukaryota</taxon>
        <taxon>Metazoa</taxon>
        <taxon>Chordata</taxon>
        <taxon>Tunicata</taxon>
        <taxon>Appendicularia</taxon>
        <taxon>Copelata</taxon>
        <taxon>Oikopleuridae</taxon>
        <taxon>Oikopleura</taxon>
    </lineage>
</organism>
<dbReference type="AlphaFoldDB" id="E4Z474"/>
<dbReference type="Pfam" id="PF00786">
    <property type="entry name" value="PBD"/>
    <property type="match status" value="1"/>
</dbReference>
<name>E4Z474_OIKDI</name>
<dbReference type="PROSITE" id="PS50108">
    <property type="entry name" value="CRIB"/>
    <property type="match status" value="1"/>
</dbReference>
<dbReference type="SMART" id="SM00285">
    <property type="entry name" value="PBD"/>
    <property type="match status" value="1"/>
</dbReference>
<protein>
    <recommendedName>
        <fullName evidence="2">CRIB domain-containing protein</fullName>
    </recommendedName>
</protein>
<sequence length="124" mass="14077">MEVYESSEDLERTKNGASSKGTSSRDNPLQKTIHWTRERTKSFRDTLQRTGKNSQEAPAAKLEISTPRNDFRHLAHVGLNGESFGETGFLNSDKTSWKDNANPEIRKAIEDPTPKKKFKVKTLK</sequence>
<dbReference type="EMBL" id="FN657221">
    <property type="protein sequence ID" value="CBY42502.1"/>
    <property type="molecule type" value="Genomic_DNA"/>
</dbReference>
<feature type="domain" description="CRIB" evidence="2">
    <location>
        <begin position="64"/>
        <end position="78"/>
    </location>
</feature>
<dbReference type="Proteomes" id="UP000011014">
    <property type="component" value="Unassembled WGS sequence"/>
</dbReference>
<feature type="region of interest" description="Disordered" evidence="1">
    <location>
        <begin position="1"/>
        <end position="41"/>
    </location>
</feature>
<reference evidence="3" key="1">
    <citation type="journal article" date="2010" name="Science">
        <title>Plasticity of animal genome architecture unmasked by rapid evolution of a pelagic tunicate.</title>
        <authorList>
            <person name="Denoeud F."/>
            <person name="Henriet S."/>
            <person name="Mungpakdee S."/>
            <person name="Aury J.M."/>
            <person name="Da Silva C."/>
            <person name="Brinkmann H."/>
            <person name="Mikhaleva J."/>
            <person name="Olsen L.C."/>
            <person name="Jubin C."/>
            <person name="Canestro C."/>
            <person name="Bouquet J.M."/>
            <person name="Danks G."/>
            <person name="Poulain J."/>
            <person name="Campsteijn C."/>
            <person name="Adamski M."/>
            <person name="Cross I."/>
            <person name="Yadetie F."/>
            <person name="Muffato M."/>
            <person name="Louis A."/>
            <person name="Butcher S."/>
            <person name="Tsagkogeorga G."/>
            <person name="Konrad A."/>
            <person name="Singh S."/>
            <person name="Jensen M.F."/>
            <person name="Cong E.H."/>
            <person name="Eikeseth-Otteraa H."/>
            <person name="Noel B."/>
            <person name="Anthouard V."/>
            <person name="Porcel B.M."/>
            <person name="Kachouri-Lafond R."/>
            <person name="Nishino A."/>
            <person name="Ugolini M."/>
            <person name="Chourrout P."/>
            <person name="Nishida H."/>
            <person name="Aasland R."/>
            <person name="Huzurbazar S."/>
            <person name="Westhof E."/>
            <person name="Delsuc F."/>
            <person name="Lehrach H."/>
            <person name="Reinhardt R."/>
            <person name="Weissenbach J."/>
            <person name="Roy S.W."/>
            <person name="Artiguenave F."/>
            <person name="Postlethwait J.H."/>
            <person name="Manak J.R."/>
            <person name="Thompson E.M."/>
            <person name="Jaillon O."/>
            <person name="Du Pasquier L."/>
            <person name="Boudinot P."/>
            <person name="Liberles D.A."/>
            <person name="Volff J.N."/>
            <person name="Philippe H."/>
            <person name="Lenhard B."/>
            <person name="Roest Crollius H."/>
            <person name="Wincker P."/>
            <person name="Chourrout D."/>
        </authorList>
    </citation>
    <scope>NUCLEOTIDE SEQUENCE [LARGE SCALE GENOMIC DNA]</scope>
</reference>